<dbReference type="EMBL" id="CM045760">
    <property type="protein sequence ID" value="KAI8024642.1"/>
    <property type="molecule type" value="Genomic_DNA"/>
</dbReference>
<keyword evidence="2" id="KW-1185">Reference proteome</keyword>
<comment type="caution">
    <text evidence="1">The sequence shown here is derived from an EMBL/GenBank/DDBJ whole genome shotgun (WGS) entry which is preliminary data.</text>
</comment>
<name>A0ACC0IIC7_9ERIC</name>
<gene>
    <name evidence="1" type="ORF">LOK49_LG02G00832</name>
</gene>
<sequence>MVMSHPMGLSQFLIDQTQDVKRDPVQTGRRYRMLISKIQKLSKSKFKTQHSKFRLEEDTECWAHKLSKSKKSCVKRDTSLLFFNCRPLELCAKMVGVWAMCLWEQMGQPNGVNLIELGPGRGTLMADLLRGSSKCKNFIGSLHIHMVECSPTLQKLQYENLNCVDEDHPEKRSISTLARTPVSWHATLEQVPTGLPTIIIAHEFFDALPVHQFQELDEMKKLLKESGVVH</sequence>
<evidence type="ECO:0000313" key="1">
    <source>
        <dbReference type="EMBL" id="KAI8024642.1"/>
    </source>
</evidence>
<dbReference type="Proteomes" id="UP001060215">
    <property type="component" value="Chromosome 3"/>
</dbReference>
<protein>
    <submittedName>
        <fullName evidence="1">Uncharacterized protein</fullName>
    </submittedName>
</protein>
<organism evidence="1 2">
    <name type="scientific">Camellia lanceoleosa</name>
    <dbReference type="NCBI Taxonomy" id="1840588"/>
    <lineage>
        <taxon>Eukaryota</taxon>
        <taxon>Viridiplantae</taxon>
        <taxon>Streptophyta</taxon>
        <taxon>Embryophyta</taxon>
        <taxon>Tracheophyta</taxon>
        <taxon>Spermatophyta</taxon>
        <taxon>Magnoliopsida</taxon>
        <taxon>eudicotyledons</taxon>
        <taxon>Gunneridae</taxon>
        <taxon>Pentapetalae</taxon>
        <taxon>asterids</taxon>
        <taxon>Ericales</taxon>
        <taxon>Theaceae</taxon>
        <taxon>Camellia</taxon>
    </lineage>
</organism>
<proteinExistence type="predicted"/>
<evidence type="ECO:0000313" key="2">
    <source>
        <dbReference type="Proteomes" id="UP001060215"/>
    </source>
</evidence>
<accession>A0ACC0IIC7</accession>
<reference evidence="1 2" key="1">
    <citation type="journal article" date="2022" name="Plant J.">
        <title>Chromosome-level genome of Camellia lanceoleosa provides a valuable resource for understanding genome evolution and self-incompatibility.</title>
        <authorList>
            <person name="Gong W."/>
            <person name="Xiao S."/>
            <person name="Wang L."/>
            <person name="Liao Z."/>
            <person name="Chang Y."/>
            <person name="Mo W."/>
            <person name="Hu G."/>
            <person name="Li W."/>
            <person name="Zhao G."/>
            <person name="Zhu H."/>
            <person name="Hu X."/>
            <person name="Ji K."/>
            <person name="Xiang X."/>
            <person name="Song Q."/>
            <person name="Yuan D."/>
            <person name="Jin S."/>
            <person name="Zhang L."/>
        </authorList>
    </citation>
    <scope>NUCLEOTIDE SEQUENCE [LARGE SCALE GENOMIC DNA]</scope>
    <source>
        <strain evidence="1">SQ_2022a</strain>
    </source>
</reference>